<feature type="non-terminal residue" evidence="1">
    <location>
        <position position="53"/>
    </location>
</feature>
<sequence length="53" mass="5805">MPGVMNSDTFVLDNGGYFLKAGFSNQGSPRLVPNCITKAKSEKRKPFIGDQIE</sequence>
<name>A0A7T8KJI0_CALRO</name>
<keyword evidence="2" id="KW-1185">Reference proteome</keyword>
<dbReference type="Gene3D" id="3.30.420.40">
    <property type="match status" value="1"/>
</dbReference>
<evidence type="ECO:0000313" key="1">
    <source>
        <dbReference type="EMBL" id="QQP57057.1"/>
    </source>
</evidence>
<dbReference type="SUPFAM" id="SSF53067">
    <property type="entry name" value="Actin-like ATPase domain"/>
    <property type="match status" value="1"/>
</dbReference>
<dbReference type="OrthoDB" id="6220758at2759"/>
<gene>
    <name evidence="1" type="ORF">FKW44_001921</name>
</gene>
<dbReference type="AlphaFoldDB" id="A0A7T8KJI0"/>
<proteinExistence type="predicted"/>
<organism evidence="1 2">
    <name type="scientific">Caligus rogercresseyi</name>
    <name type="common">Sea louse</name>
    <dbReference type="NCBI Taxonomy" id="217165"/>
    <lineage>
        <taxon>Eukaryota</taxon>
        <taxon>Metazoa</taxon>
        <taxon>Ecdysozoa</taxon>
        <taxon>Arthropoda</taxon>
        <taxon>Crustacea</taxon>
        <taxon>Multicrustacea</taxon>
        <taxon>Hexanauplia</taxon>
        <taxon>Copepoda</taxon>
        <taxon>Siphonostomatoida</taxon>
        <taxon>Caligidae</taxon>
        <taxon>Caligus</taxon>
    </lineage>
</organism>
<dbReference type="Proteomes" id="UP000595437">
    <property type="component" value="Chromosome 1"/>
</dbReference>
<dbReference type="EMBL" id="CP045890">
    <property type="protein sequence ID" value="QQP57057.1"/>
    <property type="molecule type" value="Genomic_DNA"/>
</dbReference>
<evidence type="ECO:0000313" key="2">
    <source>
        <dbReference type="Proteomes" id="UP000595437"/>
    </source>
</evidence>
<protein>
    <submittedName>
        <fullName evidence="1">Actin-related protein 6</fullName>
    </submittedName>
</protein>
<reference evidence="2" key="1">
    <citation type="submission" date="2021-01" db="EMBL/GenBank/DDBJ databases">
        <title>Caligus Genome Assembly.</title>
        <authorList>
            <person name="Gallardo-Escarate C."/>
        </authorList>
    </citation>
    <scope>NUCLEOTIDE SEQUENCE [LARGE SCALE GENOMIC DNA]</scope>
</reference>
<accession>A0A7T8KJI0</accession>
<dbReference type="InterPro" id="IPR043129">
    <property type="entry name" value="ATPase_NBD"/>
</dbReference>